<evidence type="ECO:0000313" key="3">
    <source>
        <dbReference type="Proteomes" id="UP001549055"/>
    </source>
</evidence>
<gene>
    <name evidence="2" type="ORF">ABID27_000225</name>
</gene>
<evidence type="ECO:0000313" key="2">
    <source>
        <dbReference type="EMBL" id="MET3643608.1"/>
    </source>
</evidence>
<dbReference type="Proteomes" id="UP001549055">
    <property type="component" value="Unassembled WGS sequence"/>
</dbReference>
<dbReference type="RefSeq" id="WP_253362691.1">
    <property type="nucleotide sequence ID" value="NZ_JALJXU010000001.1"/>
</dbReference>
<keyword evidence="3" id="KW-1185">Reference proteome</keyword>
<sequence>MKVTINKKWYKSWYFYQAVFNSVVFGSLFWHRAVLGKCLVLLLVLPIFGLALFNDKNQIKEDKKVLLVALLTLLVSVLFVWLML</sequence>
<protein>
    <recommendedName>
        <fullName evidence="4">1,4-dihydroxy-2-naphthoate octaprenyltransferase</fullName>
    </recommendedName>
</protein>
<evidence type="ECO:0008006" key="4">
    <source>
        <dbReference type="Google" id="ProtNLM"/>
    </source>
</evidence>
<feature type="transmembrane region" description="Helical" evidence="1">
    <location>
        <begin position="65"/>
        <end position="83"/>
    </location>
</feature>
<name>A0ABV2JL66_9STRE</name>
<keyword evidence="1" id="KW-0812">Transmembrane</keyword>
<evidence type="ECO:0000256" key="1">
    <source>
        <dbReference type="SAM" id="Phobius"/>
    </source>
</evidence>
<reference evidence="2 3" key="1">
    <citation type="submission" date="2024-06" db="EMBL/GenBank/DDBJ databases">
        <title>Genomic Encyclopedia of Type Strains, Phase IV (KMG-IV): sequencing the most valuable type-strain genomes for metagenomic binning, comparative biology and taxonomic classification.</title>
        <authorList>
            <person name="Goeker M."/>
        </authorList>
    </citation>
    <scope>NUCLEOTIDE SEQUENCE [LARGE SCALE GENOMIC DNA]</scope>
    <source>
        <strain evidence="2 3">DSM 15349</strain>
    </source>
</reference>
<keyword evidence="1" id="KW-0472">Membrane</keyword>
<accession>A0ABV2JL66</accession>
<feature type="transmembrane region" description="Helical" evidence="1">
    <location>
        <begin position="34"/>
        <end position="53"/>
    </location>
</feature>
<feature type="transmembrane region" description="Helical" evidence="1">
    <location>
        <begin position="12"/>
        <end position="28"/>
    </location>
</feature>
<comment type="caution">
    <text evidence="2">The sequence shown here is derived from an EMBL/GenBank/DDBJ whole genome shotgun (WGS) entry which is preliminary data.</text>
</comment>
<keyword evidence="1" id="KW-1133">Transmembrane helix</keyword>
<organism evidence="2 3">
    <name type="scientific">Streptococcus gallinaceus</name>
    <dbReference type="NCBI Taxonomy" id="165758"/>
    <lineage>
        <taxon>Bacteria</taxon>
        <taxon>Bacillati</taxon>
        <taxon>Bacillota</taxon>
        <taxon>Bacilli</taxon>
        <taxon>Lactobacillales</taxon>
        <taxon>Streptococcaceae</taxon>
        <taxon>Streptococcus</taxon>
    </lineage>
</organism>
<dbReference type="EMBL" id="JBEPMK010000001">
    <property type="protein sequence ID" value="MET3643608.1"/>
    <property type="molecule type" value="Genomic_DNA"/>
</dbReference>
<proteinExistence type="predicted"/>